<proteinExistence type="inferred from homology"/>
<dbReference type="CDD" id="cd06558">
    <property type="entry name" value="crotonase-like"/>
    <property type="match status" value="1"/>
</dbReference>
<accession>A0A139AEH1</accession>
<dbReference type="EMBL" id="KQ965766">
    <property type="protein sequence ID" value="KXS14823.1"/>
    <property type="molecule type" value="Genomic_DNA"/>
</dbReference>
<organism evidence="2 3">
    <name type="scientific">Gonapodya prolifera (strain JEL478)</name>
    <name type="common">Monoblepharis prolifera</name>
    <dbReference type="NCBI Taxonomy" id="1344416"/>
    <lineage>
        <taxon>Eukaryota</taxon>
        <taxon>Fungi</taxon>
        <taxon>Fungi incertae sedis</taxon>
        <taxon>Chytridiomycota</taxon>
        <taxon>Chytridiomycota incertae sedis</taxon>
        <taxon>Monoblepharidomycetes</taxon>
        <taxon>Monoblepharidales</taxon>
        <taxon>Gonapodyaceae</taxon>
        <taxon>Gonapodya</taxon>
    </lineage>
</organism>
<comment type="similarity">
    <text evidence="1">Belongs to the enoyl-CoA hydratase/isomerase family.</text>
</comment>
<dbReference type="STRING" id="1344416.A0A139AEH1"/>
<dbReference type="OrthoDB" id="2018133at2759"/>
<dbReference type="InterPro" id="IPR051053">
    <property type="entry name" value="ECH/Chromodomain_protein"/>
</dbReference>
<gene>
    <name evidence="2" type="ORF">M427DRAFT_99315</name>
</gene>
<dbReference type="InterPro" id="IPR014748">
    <property type="entry name" value="Enoyl-CoA_hydra_C"/>
</dbReference>
<dbReference type="Gene3D" id="3.90.226.10">
    <property type="entry name" value="2-enoyl-CoA Hydratase, Chain A, domain 1"/>
    <property type="match status" value="1"/>
</dbReference>
<dbReference type="PANTHER" id="PTHR43684:SF4">
    <property type="entry name" value="ENOYL-COA HYDRATASE_ISOMERASE FAMILY PROTEIN (AFU_ORTHOLOGUE AFUA_1G01890)"/>
    <property type="match status" value="1"/>
</dbReference>
<dbReference type="PANTHER" id="PTHR43684">
    <property type="match status" value="1"/>
</dbReference>
<dbReference type="AlphaFoldDB" id="A0A139AEH1"/>
<name>A0A139AEH1_GONPJ</name>
<evidence type="ECO:0000256" key="1">
    <source>
        <dbReference type="ARBA" id="ARBA00005254"/>
    </source>
</evidence>
<evidence type="ECO:0000313" key="3">
    <source>
        <dbReference type="Proteomes" id="UP000070544"/>
    </source>
</evidence>
<dbReference type="OMA" id="LEMMHVF"/>
<dbReference type="Pfam" id="PF00378">
    <property type="entry name" value="ECH_1"/>
    <property type="match status" value="1"/>
</dbReference>
<dbReference type="SUPFAM" id="SSF52096">
    <property type="entry name" value="ClpP/crotonase"/>
    <property type="match status" value="1"/>
</dbReference>
<keyword evidence="3" id="KW-1185">Reference proteome</keyword>
<dbReference type="InterPro" id="IPR001753">
    <property type="entry name" value="Enoyl-CoA_hydra/iso"/>
</dbReference>
<dbReference type="InterPro" id="IPR029045">
    <property type="entry name" value="ClpP/crotonase-like_dom_sf"/>
</dbReference>
<dbReference type="Gene3D" id="1.10.12.10">
    <property type="entry name" value="Lyase 2-enoyl-coa Hydratase, Chain A, domain 2"/>
    <property type="match status" value="1"/>
</dbReference>
<protein>
    <submittedName>
        <fullName evidence="2">ClpP/crotonase</fullName>
    </submittedName>
</protein>
<evidence type="ECO:0000313" key="2">
    <source>
        <dbReference type="EMBL" id="KXS14823.1"/>
    </source>
</evidence>
<reference evidence="2 3" key="1">
    <citation type="journal article" date="2015" name="Genome Biol. Evol.">
        <title>Phylogenomic analyses indicate that early fungi evolved digesting cell walls of algal ancestors of land plants.</title>
        <authorList>
            <person name="Chang Y."/>
            <person name="Wang S."/>
            <person name="Sekimoto S."/>
            <person name="Aerts A.L."/>
            <person name="Choi C."/>
            <person name="Clum A."/>
            <person name="LaButti K.M."/>
            <person name="Lindquist E.A."/>
            <person name="Yee Ngan C."/>
            <person name="Ohm R.A."/>
            <person name="Salamov A.A."/>
            <person name="Grigoriev I.V."/>
            <person name="Spatafora J.W."/>
            <person name="Berbee M.L."/>
        </authorList>
    </citation>
    <scope>NUCLEOTIDE SEQUENCE [LARGE SCALE GENOMIC DNA]</scope>
    <source>
        <strain evidence="2 3">JEL478</strain>
    </source>
</reference>
<sequence length="285" mass="31106">MQVSEIDAQYHAFKEILVEIRSPGIGLIFINRPQAANSWTFRTIAEFVDALGLFDQDARVKCSILASRGKIFSSGFDLKVSLAEGFDQLKDLKPASVERPSLVHAMMNAKKPIVAAIQGAAVGMGMTVPCMADIRVAWEGAKIGFIFTRRAIVPEAGSSFIVPKLIGYARAVDLFLTGDTIPAKDDRLHGMFSRLVKTPEEVLPRAIEIATNIAENCHPVAVALTKALTWNGADTIFEQTKFEGMALAHLSGLGEAGEAGRAFVEKRLPAFKKSVDKDMPAWYPW</sequence>
<dbReference type="Proteomes" id="UP000070544">
    <property type="component" value="Unassembled WGS sequence"/>
</dbReference>